<feature type="transmembrane region" description="Helical" evidence="1">
    <location>
        <begin position="7"/>
        <end position="28"/>
    </location>
</feature>
<keyword evidence="1" id="KW-0812">Transmembrane</keyword>
<sequence length="568" mass="61456">MKTTRFSGGYALFALGVFTFATTLYAVWRHYSPLPFGDQWDGTIGFYMRALQNPWHSLFEQHNEHRLTFSRLIFFPDVRYFGGRNLLSLTANLVLAACLALSFYRVTSRYSSLDRAMRLALVGVVLVFTFSWIQEENFTWGFQSQWFAVYLFALLAFHALDLSAQAQARGDAAKSLGWLIAALASGTIAAFSMSSGVLVLPVLIAQAIYQRLKLRALLLILAVTAAVWIGYFVDWHNSASSGNFVATLGQHPVVAVRYVLLYLGAPAQKARLGAPGAYVTGALVLFTLFAFGAKLLRHPTRPVRAIALFSVTLFITGNALLTASGRLGFGVDSALSSRYTTASLAAWLALILFAALNAETAARRRKVFTLAVIATVLIASAQRFAFNDAHDVTHARLVAGLALRSHVYDPQIVTAVYPFPETLVNIAKAAEQAQVSIFAPGQPDYLAPPQHIDSKSPCEGAIDGVFSTSNPDVLRATGWIYDSNEQTTPRFVVVTDDSNTTLGTGVTGGPSPDARAHEGRRARFSGWTAFFKAPAKGEIHIAAPTADGGYCVMKAAGTIPLASSPASH</sequence>
<feature type="transmembrane region" description="Helical" evidence="1">
    <location>
        <begin position="86"/>
        <end position="104"/>
    </location>
</feature>
<feature type="transmembrane region" description="Helical" evidence="1">
    <location>
        <begin position="277"/>
        <end position="296"/>
    </location>
</feature>
<feature type="transmembrane region" description="Helical" evidence="1">
    <location>
        <begin position="303"/>
        <end position="323"/>
    </location>
</feature>
<dbReference type="RefSeq" id="WP_176956882.1">
    <property type="nucleotide sequence ID" value="NZ_CP015958.1"/>
</dbReference>
<dbReference type="AlphaFoldDB" id="A0A9Q6WLS3"/>
<gene>
    <name evidence="2" type="ORF">A9O66_13195</name>
</gene>
<organism evidence="2 3">
    <name type="scientific">Paraburkholderia caribensis</name>
    <dbReference type="NCBI Taxonomy" id="75105"/>
    <lineage>
        <taxon>Bacteria</taxon>
        <taxon>Pseudomonadati</taxon>
        <taxon>Pseudomonadota</taxon>
        <taxon>Betaproteobacteria</taxon>
        <taxon>Burkholderiales</taxon>
        <taxon>Burkholderiaceae</taxon>
        <taxon>Paraburkholderia</taxon>
    </lineage>
</organism>
<reference evidence="2 3" key="1">
    <citation type="journal article" date="2014" name="Genome Announc.">
        <title>Draft Genome Sequence of the Haloacid-Degrading Burkholderia caribensis Strain MBA4.</title>
        <authorList>
            <person name="Pan Y."/>
            <person name="Kong K.F."/>
            <person name="Tsang J.S."/>
        </authorList>
    </citation>
    <scope>NUCLEOTIDE SEQUENCE [LARGE SCALE GENOMIC DNA]</scope>
    <source>
        <strain evidence="2 3">852011</strain>
    </source>
</reference>
<evidence type="ECO:0000313" key="3">
    <source>
        <dbReference type="Proteomes" id="UP000509548"/>
    </source>
</evidence>
<keyword evidence="1" id="KW-1133">Transmembrane helix</keyword>
<proteinExistence type="predicted"/>
<protein>
    <recommendedName>
        <fullName evidence="4">Transmembrane protein</fullName>
    </recommendedName>
</protein>
<name>A0A9Q6WLS3_9BURK</name>
<feature type="transmembrane region" description="Helical" evidence="1">
    <location>
        <begin position="176"/>
        <end position="204"/>
    </location>
</feature>
<dbReference type="EMBL" id="CP015958">
    <property type="protein sequence ID" value="QLB63257.1"/>
    <property type="molecule type" value="Genomic_DNA"/>
</dbReference>
<evidence type="ECO:0008006" key="4">
    <source>
        <dbReference type="Google" id="ProtNLM"/>
    </source>
</evidence>
<feature type="transmembrane region" description="Helical" evidence="1">
    <location>
        <begin position="367"/>
        <end position="386"/>
    </location>
</feature>
<feature type="transmembrane region" description="Helical" evidence="1">
    <location>
        <begin position="216"/>
        <end position="233"/>
    </location>
</feature>
<keyword evidence="1" id="KW-0472">Membrane</keyword>
<evidence type="ECO:0000256" key="1">
    <source>
        <dbReference type="SAM" id="Phobius"/>
    </source>
</evidence>
<evidence type="ECO:0000313" key="2">
    <source>
        <dbReference type="EMBL" id="QLB63257.1"/>
    </source>
</evidence>
<feature type="transmembrane region" description="Helical" evidence="1">
    <location>
        <begin position="335"/>
        <end position="355"/>
    </location>
</feature>
<dbReference type="Proteomes" id="UP000509548">
    <property type="component" value="Chromosome 1"/>
</dbReference>
<feature type="transmembrane region" description="Helical" evidence="1">
    <location>
        <begin position="116"/>
        <end position="133"/>
    </location>
</feature>
<accession>A0A9Q6WLS3</accession>